<feature type="region of interest" description="Disordered" evidence="1">
    <location>
        <begin position="1"/>
        <end position="20"/>
    </location>
</feature>
<protein>
    <submittedName>
        <fullName evidence="2">Uncharacterized protein</fullName>
    </submittedName>
</protein>
<name>A0AAU8NKL6_9BIFI</name>
<accession>A0AAU8NKL6</accession>
<feature type="region of interest" description="Disordered" evidence="1">
    <location>
        <begin position="26"/>
        <end position="55"/>
    </location>
</feature>
<feature type="compositionally biased region" description="Polar residues" evidence="1">
    <location>
        <begin position="26"/>
        <end position="42"/>
    </location>
</feature>
<gene>
    <name evidence="2" type="ORF">ABZU02_04165</name>
</gene>
<organism evidence="2">
    <name type="scientific">Gardnerella piotii</name>
    <dbReference type="NCBI Taxonomy" id="2792977"/>
    <lineage>
        <taxon>Bacteria</taxon>
        <taxon>Bacillati</taxon>
        <taxon>Actinomycetota</taxon>
        <taxon>Actinomycetes</taxon>
        <taxon>Bifidobacteriales</taxon>
        <taxon>Bifidobacteriaceae</taxon>
        <taxon>Gardnerella</taxon>
    </lineage>
</organism>
<reference evidence="2" key="1">
    <citation type="submission" date="2024-06" db="EMBL/GenBank/DDBJ databases">
        <title>Vaginal Lactobacillus fatty acid response mechanisms reveal a metabolite-targeted strategy for bacterial vaginosis treatment.</title>
        <authorList>
            <person name="Zhu M."/>
            <person name="Blainey P.C."/>
            <person name="Bloom S.M."/>
            <person name="Kwon D.S."/>
        </authorList>
    </citation>
    <scope>NUCLEOTIDE SEQUENCE</scope>
    <source>
        <strain evidence="2">0809_588_1_1_BHK4</strain>
    </source>
</reference>
<feature type="compositionally biased region" description="Polar residues" evidence="1">
    <location>
        <begin position="1"/>
        <end position="12"/>
    </location>
</feature>
<sequence length="55" mass="6225">MRTANITQTSTSRELKNKKPLEEFNQQEALDQQSNKIVTHSLTCDERGRSESSSA</sequence>
<feature type="compositionally biased region" description="Basic and acidic residues" evidence="1">
    <location>
        <begin position="43"/>
        <end position="55"/>
    </location>
</feature>
<evidence type="ECO:0000256" key="1">
    <source>
        <dbReference type="SAM" id="MobiDB-lite"/>
    </source>
</evidence>
<dbReference type="EMBL" id="CP160091">
    <property type="protein sequence ID" value="XCS43173.1"/>
    <property type="molecule type" value="Genomic_DNA"/>
</dbReference>
<dbReference type="AlphaFoldDB" id="A0AAU8NKL6"/>
<proteinExistence type="predicted"/>
<evidence type="ECO:0000313" key="2">
    <source>
        <dbReference type="EMBL" id="XCS43173.1"/>
    </source>
</evidence>